<dbReference type="EMBL" id="SJCY01000009">
    <property type="protein sequence ID" value="TDG35587.1"/>
    <property type="molecule type" value="Genomic_DNA"/>
</dbReference>
<protein>
    <recommendedName>
        <fullName evidence="4">YcxB family protein</fullName>
    </recommendedName>
</protein>
<dbReference type="AlphaFoldDB" id="A0A4R5MIX4"/>
<evidence type="ECO:0000313" key="3">
    <source>
        <dbReference type="Proteomes" id="UP000295668"/>
    </source>
</evidence>
<sequence>MEEIDIAFKYTEKQVKHLYHFGIFPTANAKYYLIFFTVIIFGATSLFVFLSTSLSSHLGIVYPILKIVLGICAVIWFFVLFSIFVSFFITPIMAFKKSPAYQGLFKVKLNNQGMTFLQEIKENDEPKITNGFMNWADFRQKAESQDFIILYKGKIGNALPKSAFKSQAELTSFKEFLDGRVDIEPKTFNRKSLWGNLSIE</sequence>
<dbReference type="Proteomes" id="UP000295668">
    <property type="component" value="Unassembled WGS sequence"/>
</dbReference>
<proteinExistence type="predicted"/>
<dbReference type="OrthoDB" id="777366at2"/>
<keyword evidence="1" id="KW-1133">Transmembrane helix</keyword>
<feature type="transmembrane region" description="Helical" evidence="1">
    <location>
        <begin position="64"/>
        <end position="89"/>
    </location>
</feature>
<keyword evidence="1" id="KW-0812">Transmembrane</keyword>
<feature type="transmembrane region" description="Helical" evidence="1">
    <location>
        <begin position="31"/>
        <end position="52"/>
    </location>
</feature>
<organism evidence="2 3">
    <name type="scientific">Pedobacter changchengzhani</name>
    <dbReference type="NCBI Taxonomy" id="2529274"/>
    <lineage>
        <taxon>Bacteria</taxon>
        <taxon>Pseudomonadati</taxon>
        <taxon>Bacteroidota</taxon>
        <taxon>Sphingobacteriia</taxon>
        <taxon>Sphingobacteriales</taxon>
        <taxon>Sphingobacteriaceae</taxon>
        <taxon>Pedobacter</taxon>
    </lineage>
</organism>
<keyword evidence="3" id="KW-1185">Reference proteome</keyword>
<evidence type="ECO:0000256" key="1">
    <source>
        <dbReference type="SAM" id="Phobius"/>
    </source>
</evidence>
<dbReference type="RefSeq" id="WP_133263197.1">
    <property type="nucleotide sequence ID" value="NZ_SJCY01000009.1"/>
</dbReference>
<evidence type="ECO:0008006" key="4">
    <source>
        <dbReference type="Google" id="ProtNLM"/>
    </source>
</evidence>
<accession>A0A4R5MIX4</accession>
<evidence type="ECO:0000313" key="2">
    <source>
        <dbReference type="EMBL" id="TDG35587.1"/>
    </source>
</evidence>
<gene>
    <name evidence="2" type="ORF">EZJ43_13275</name>
</gene>
<comment type="caution">
    <text evidence="2">The sequence shown here is derived from an EMBL/GenBank/DDBJ whole genome shotgun (WGS) entry which is preliminary data.</text>
</comment>
<reference evidence="2 3" key="1">
    <citation type="submission" date="2019-02" db="EMBL/GenBank/DDBJ databases">
        <title>Pedobacter sp. nov., a novel speices isolated from soil of pinguins habitat in Antarcitica.</title>
        <authorList>
            <person name="He R.-H."/>
        </authorList>
    </citation>
    <scope>NUCLEOTIDE SEQUENCE [LARGE SCALE GENOMIC DNA]</scope>
    <source>
        <strain evidence="2 3">E01020</strain>
    </source>
</reference>
<name>A0A4R5MIX4_9SPHI</name>
<keyword evidence="1" id="KW-0472">Membrane</keyword>